<keyword evidence="4" id="KW-0804">Transcription</keyword>
<feature type="domain" description="Myb/SANT-like DNA-binding" evidence="7">
    <location>
        <begin position="7"/>
        <end position="85"/>
    </location>
</feature>
<dbReference type="Pfam" id="PF13873">
    <property type="entry name" value="Myb_DNA-bind_5"/>
    <property type="match status" value="1"/>
</dbReference>
<feature type="region of interest" description="Disordered" evidence="6">
    <location>
        <begin position="178"/>
        <end position="211"/>
    </location>
</feature>
<evidence type="ECO:0000256" key="5">
    <source>
        <dbReference type="ARBA" id="ARBA00025466"/>
    </source>
</evidence>
<comment type="subunit">
    <text evidence="1">Self-associates forming complexes of several hundred monomers.</text>
</comment>
<evidence type="ECO:0000313" key="9">
    <source>
        <dbReference type="Proteomes" id="UP001152799"/>
    </source>
</evidence>
<keyword evidence="3" id="KW-0805">Transcription regulation</keyword>
<evidence type="ECO:0000313" key="8">
    <source>
        <dbReference type="EMBL" id="CAG9773628.1"/>
    </source>
</evidence>
<accession>A0A9N9N2I4</accession>
<dbReference type="PANTHER" id="PTHR21411:SF0">
    <property type="entry name" value="REGULATORY PROTEIN ZESTE"/>
    <property type="match status" value="1"/>
</dbReference>
<protein>
    <recommendedName>
        <fullName evidence="2">Regulatory protein zeste</fullName>
    </recommendedName>
</protein>
<organism evidence="8 9">
    <name type="scientific">Ceutorhynchus assimilis</name>
    <name type="common">cabbage seed weevil</name>
    <dbReference type="NCBI Taxonomy" id="467358"/>
    <lineage>
        <taxon>Eukaryota</taxon>
        <taxon>Metazoa</taxon>
        <taxon>Ecdysozoa</taxon>
        <taxon>Arthropoda</taxon>
        <taxon>Hexapoda</taxon>
        <taxon>Insecta</taxon>
        <taxon>Pterygota</taxon>
        <taxon>Neoptera</taxon>
        <taxon>Endopterygota</taxon>
        <taxon>Coleoptera</taxon>
        <taxon>Polyphaga</taxon>
        <taxon>Cucujiformia</taxon>
        <taxon>Curculionidae</taxon>
        <taxon>Ceutorhynchinae</taxon>
        <taxon>Ceutorhynchus</taxon>
    </lineage>
</organism>
<evidence type="ECO:0000256" key="3">
    <source>
        <dbReference type="ARBA" id="ARBA00023015"/>
    </source>
</evidence>
<dbReference type="InterPro" id="IPR028002">
    <property type="entry name" value="Myb_DNA-bind_5"/>
</dbReference>
<comment type="function">
    <text evidence="5">Involved in transvection phenomena (= synapsis-dependent gene expression), where the synaptic pairing of chromosomes carrying genes with which zeste interacts influences the expression of these genes. Zeste binds to DNA and stimulates transcription from a nearby promoter.</text>
</comment>
<evidence type="ECO:0000256" key="4">
    <source>
        <dbReference type="ARBA" id="ARBA00023163"/>
    </source>
</evidence>
<keyword evidence="9" id="KW-1185">Reference proteome</keyword>
<evidence type="ECO:0000256" key="6">
    <source>
        <dbReference type="SAM" id="MobiDB-lite"/>
    </source>
</evidence>
<gene>
    <name evidence="8" type="ORF">CEUTPL_LOCUS14017</name>
</gene>
<dbReference type="PANTHER" id="PTHR21411">
    <property type="entry name" value="APONTIC"/>
    <property type="match status" value="1"/>
</dbReference>
<reference evidence="8" key="1">
    <citation type="submission" date="2022-01" db="EMBL/GenBank/DDBJ databases">
        <authorList>
            <person name="King R."/>
        </authorList>
    </citation>
    <scope>NUCLEOTIDE SEQUENCE</scope>
</reference>
<dbReference type="AlphaFoldDB" id="A0A9N9N2I4"/>
<evidence type="ECO:0000256" key="2">
    <source>
        <dbReference type="ARBA" id="ARBA00016807"/>
    </source>
</evidence>
<dbReference type="EMBL" id="OU892285">
    <property type="protein sequence ID" value="CAG9773628.1"/>
    <property type="molecule type" value="Genomic_DNA"/>
</dbReference>
<evidence type="ECO:0000259" key="7">
    <source>
        <dbReference type="Pfam" id="PF13873"/>
    </source>
</evidence>
<name>A0A9N9N2I4_9CUCU</name>
<dbReference type="Proteomes" id="UP001152799">
    <property type="component" value="Chromosome 9"/>
</dbReference>
<dbReference type="OrthoDB" id="6783928at2759"/>
<sequence>MSEAKKRAPNFSPREKNMLLNTVFAFKGVIENKKTDSVTWRQKDDAWDQIASLFNSQTPENHHRTKDSLRKLYENIKKNVRKDVAFEKREHIKTGGGPGDEPIWDATTELALSIMNHKTVNGLPNQYDLDAQDNEIPCQARTASSSTATVTENEDIDHSVSPGLAPIIFDVCKDIPSPGPSTSKPAISPRASGSRKDDFEPPCPETKASIIPPLTPSNNILNTNWGDFSAIKLQAPVAAQLKQGCTKRRRPNMGQLSSSQLTDEYVKLGQIKMEYFEAEKKNAARHNERQEELFQLQKRKLNLEIAIKEEELKKIKNGN</sequence>
<proteinExistence type="predicted"/>
<evidence type="ECO:0000256" key="1">
    <source>
        <dbReference type="ARBA" id="ARBA00011764"/>
    </source>
</evidence>